<reference evidence="1 2" key="1">
    <citation type="journal article" date="2023" name="G3 (Bethesda)">
        <title>A chromosome-length genome assembly and annotation of blackberry (Rubus argutus, cv. 'Hillquist').</title>
        <authorList>
            <person name="Bruna T."/>
            <person name="Aryal R."/>
            <person name="Dudchenko O."/>
            <person name="Sargent D.J."/>
            <person name="Mead D."/>
            <person name="Buti M."/>
            <person name="Cavallini A."/>
            <person name="Hytonen T."/>
            <person name="Andres J."/>
            <person name="Pham M."/>
            <person name="Weisz D."/>
            <person name="Mascagni F."/>
            <person name="Usai G."/>
            <person name="Natali L."/>
            <person name="Bassil N."/>
            <person name="Fernandez G.E."/>
            <person name="Lomsadze A."/>
            <person name="Armour M."/>
            <person name="Olukolu B."/>
            <person name="Poorten T."/>
            <person name="Britton C."/>
            <person name="Davik J."/>
            <person name="Ashrafi H."/>
            <person name="Aiden E.L."/>
            <person name="Borodovsky M."/>
            <person name="Worthington M."/>
        </authorList>
    </citation>
    <scope>NUCLEOTIDE SEQUENCE [LARGE SCALE GENOMIC DNA]</scope>
    <source>
        <strain evidence="1">PI 553951</strain>
    </source>
</reference>
<keyword evidence="2" id="KW-1185">Reference proteome</keyword>
<gene>
    <name evidence="1" type="ORF">M0R45_025927</name>
</gene>
<name>A0AAW1WW37_RUBAR</name>
<organism evidence="1 2">
    <name type="scientific">Rubus argutus</name>
    <name type="common">Southern blackberry</name>
    <dbReference type="NCBI Taxonomy" id="59490"/>
    <lineage>
        <taxon>Eukaryota</taxon>
        <taxon>Viridiplantae</taxon>
        <taxon>Streptophyta</taxon>
        <taxon>Embryophyta</taxon>
        <taxon>Tracheophyta</taxon>
        <taxon>Spermatophyta</taxon>
        <taxon>Magnoliopsida</taxon>
        <taxon>eudicotyledons</taxon>
        <taxon>Gunneridae</taxon>
        <taxon>Pentapetalae</taxon>
        <taxon>rosids</taxon>
        <taxon>fabids</taxon>
        <taxon>Rosales</taxon>
        <taxon>Rosaceae</taxon>
        <taxon>Rosoideae</taxon>
        <taxon>Rosoideae incertae sedis</taxon>
        <taxon>Rubus</taxon>
    </lineage>
</organism>
<dbReference type="Proteomes" id="UP001457282">
    <property type="component" value="Unassembled WGS sequence"/>
</dbReference>
<dbReference type="EMBL" id="JBEDUW010000005">
    <property type="protein sequence ID" value="KAK9928807.1"/>
    <property type="molecule type" value="Genomic_DNA"/>
</dbReference>
<comment type="caution">
    <text evidence="1">The sequence shown here is derived from an EMBL/GenBank/DDBJ whole genome shotgun (WGS) entry which is preliminary data.</text>
</comment>
<evidence type="ECO:0000313" key="1">
    <source>
        <dbReference type="EMBL" id="KAK9928807.1"/>
    </source>
</evidence>
<accession>A0AAW1WW37</accession>
<sequence>MEARWRFGFAVAGKLCGGGQVDAGWRIGTGTGTMAAACGVVVGDRGTARAVSNRRGDWVHGEARWRGYWEARRRRLLRRSGMDLEETAKATPLMVIAVLQV</sequence>
<dbReference type="AlphaFoldDB" id="A0AAW1WW37"/>
<proteinExistence type="predicted"/>
<protein>
    <submittedName>
        <fullName evidence="1">Uncharacterized protein</fullName>
    </submittedName>
</protein>
<evidence type="ECO:0000313" key="2">
    <source>
        <dbReference type="Proteomes" id="UP001457282"/>
    </source>
</evidence>